<dbReference type="GO" id="GO:0005634">
    <property type="term" value="C:nucleus"/>
    <property type="evidence" value="ECO:0007669"/>
    <property type="project" value="UniProtKB-SubCell"/>
</dbReference>
<evidence type="ECO:0000313" key="8">
    <source>
        <dbReference type="EMBL" id="KAL2522558.1"/>
    </source>
</evidence>
<dbReference type="GO" id="GO:0003677">
    <property type="term" value="F:DNA binding"/>
    <property type="evidence" value="ECO:0007669"/>
    <property type="project" value="UniProtKB-KW"/>
</dbReference>
<comment type="caution">
    <text evidence="8">The sequence shown here is derived from an EMBL/GenBank/DDBJ whole genome shotgun (WGS) entry which is preliminary data.</text>
</comment>
<comment type="subcellular location">
    <subcellularLocation>
        <location evidence="1">Nucleus</location>
    </subcellularLocation>
</comment>
<evidence type="ECO:0000256" key="4">
    <source>
        <dbReference type="ARBA" id="ARBA00023163"/>
    </source>
</evidence>
<dbReference type="FunFam" id="4.10.280.10:FF:000004">
    <property type="entry name" value="Basic helix-loop-helix transcription factor"/>
    <property type="match status" value="1"/>
</dbReference>
<feature type="compositionally biased region" description="Basic and acidic residues" evidence="6">
    <location>
        <begin position="136"/>
        <end position="149"/>
    </location>
</feature>
<accession>A0ABD1UDH1</accession>
<evidence type="ECO:0000256" key="6">
    <source>
        <dbReference type="SAM" id="MobiDB-lite"/>
    </source>
</evidence>
<keyword evidence="5" id="KW-0539">Nucleus</keyword>
<dbReference type="CDD" id="cd11445">
    <property type="entry name" value="bHLH_AtPIF_like"/>
    <property type="match status" value="1"/>
</dbReference>
<protein>
    <submittedName>
        <fullName evidence="8">Transcription factor SPATULA-like</fullName>
    </submittedName>
</protein>
<dbReference type="Gene3D" id="4.10.280.10">
    <property type="entry name" value="Helix-loop-helix DNA-binding domain"/>
    <property type="match status" value="1"/>
</dbReference>
<dbReference type="PANTHER" id="PTHR45855:SF6">
    <property type="entry name" value="TRANSCRIPTION FACTOR ALC"/>
    <property type="match status" value="1"/>
</dbReference>
<evidence type="ECO:0000313" key="9">
    <source>
        <dbReference type="Proteomes" id="UP001604277"/>
    </source>
</evidence>
<evidence type="ECO:0000256" key="3">
    <source>
        <dbReference type="ARBA" id="ARBA00023125"/>
    </source>
</evidence>
<dbReference type="SUPFAM" id="SSF47459">
    <property type="entry name" value="HLH, helix-loop-helix DNA-binding domain"/>
    <property type="match status" value="1"/>
</dbReference>
<dbReference type="SMART" id="SM00353">
    <property type="entry name" value="HLH"/>
    <property type="match status" value="1"/>
</dbReference>
<dbReference type="InterPro" id="IPR036638">
    <property type="entry name" value="HLH_DNA-bd_sf"/>
</dbReference>
<organism evidence="8 9">
    <name type="scientific">Forsythia ovata</name>
    <dbReference type="NCBI Taxonomy" id="205694"/>
    <lineage>
        <taxon>Eukaryota</taxon>
        <taxon>Viridiplantae</taxon>
        <taxon>Streptophyta</taxon>
        <taxon>Embryophyta</taxon>
        <taxon>Tracheophyta</taxon>
        <taxon>Spermatophyta</taxon>
        <taxon>Magnoliopsida</taxon>
        <taxon>eudicotyledons</taxon>
        <taxon>Gunneridae</taxon>
        <taxon>Pentapetalae</taxon>
        <taxon>asterids</taxon>
        <taxon>lamiids</taxon>
        <taxon>Lamiales</taxon>
        <taxon>Oleaceae</taxon>
        <taxon>Forsythieae</taxon>
        <taxon>Forsythia</taxon>
    </lineage>
</organism>
<evidence type="ECO:0000259" key="7">
    <source>
        <dbReference type="PROSITE" id="PS50888"/>
    </source>
</evidence>
<feature type="region of interest" description="Disordered" evidence="6">
    <location>
        <begin position="122"/>
        <end position="149"/>
    </location>
</feature>
<name>A0ABD1UDH1_9LAMI</name>
<keyword evidence="3" id="KW-0238">DNA-binding</keyword>
<reference evidence="9" key="1">
    <citation type="submission" date="2024-07" db="EMBL/GenBank/DDBJ databases">
        <title>Two chromosome-level genome assemblies of Korean endemic species Abeliophyllum distichum and Forsythia ovata (Oleaceae).</title>
        <authorList>
            <person name="Jang H."/>
        </authorList>
    </citation>
    <scope>NUCLEOTIDE SEQUENCE [LARGE SCALE GENOMIC DNA]</scope>
</reference>
<dbReference type="InterPro" id="IPR047265">
    <property type="entry name" value="PIF1-like_bHLH"/>
</dbReference>
<dbReference type="InterPro" id="IPR031066">
    <property type="entry name" value="bHLH_ALC-like_plant"/>
</dbReference>
<dbReference type="PANTHER" id="PTHR45855">
    <property type="entry name" value="TRANSCRIPTION FACTOR PIF1-RELATED"/>
    <property type="match status" value="1"/>
</dbReference>
<keyword evidence="9" id="KW-1185">Reference proteome</keyword>
<dbReference type="EMBL" id="JBFOLJ010000007">
    <property type="protein sequence ID" value="KAL2522558.1"/>
    <property type="molecule type" value="Genomic_DNA"/>
</dbReference>
<dbReference type="Proteomes" id="UP001604277">
    <property type="component" value="Unassembled WGS sequence"/>
</dbReference>
<dbReference type="InterPro" id="IPR011598">
    <property type="entry name" value="bHLH_dom"/>
</dbReference>
<evidence type="ECO:0000256" key="1">
    <source>
        <dbReference type="ARBA" id="ARBA00004123"/>
    </source>
</evidence>
<sequence>MANIYATTNNCSSSSSPAEPDDISFFLQKFLLRSSSFPSTLMQQQSFATTNDYVPATVQGSGRNSVLESSSGLNSLSGRYFPTSAVANVSSSSVGTVDNDPDGYEYDCESEEAIEALVEEALPKPTPPRNSSKRSRAAEVHNLSEKRRRSRINEKMKALQNLIPNSNKTDKASMLDEAIEYLKQLQLQVQMLTMRNGLSLYPVSLPGMPRPDQISQMRMDIYPGNGSLNVNMESEHPLNQDYLSNALFSLPDNSATHASASDFSTMMGSKTSFELATIPSHLGPFQFSRSSEGMCRDEVLPFQQVNRDFSGTSCRDYSIGVKATSIPFDTRPSNLNDNTLEACFIGEQLEGLQQTNLGCNPNLSLQFNCSQIGARASNDDIKIESSEL</sequence>
<keyword evidence="2" id="KW-0805">Transcription regulation</keyword>
<dbReference type="AlphaFoldDB" id="A0ABD1UDH1"/>
<gene>
    <name evidence="8" type="ORF">Fot_26481</name>
</gene>
<keyword evidence="4" id="KW-0804">Transcription</keyword>
<evidence type="ECO:0000256" key="2">
    <source>
        <dbReference type="ARBA" id="ARBA00023015"/>
    </source>
</evidence>
<evidence type="ECO:0000256" key="5">
    <source>
        <dbReference type="ARBA" id="ARBA00023242"/>
    </source>
</evidence>
<dbReference type="PROSITE" id="PS50888">
    <property type="entry name" value="BHLH"/>
    <property type="match status" value="1"/>
</dbReference>
<feature type="domain" description="BHLH" evidence="7">
    <location>
        <begin position="136"/>
        <end position="185"/>
    </location>
</feature>
<dbReference type="Pfam" id="PF00010">
    <property type="entry name" value="HLH"/>
    <property type="match status" value="1"/>
</dbReference>
<proteinExistence type="predicted"/>